<protein>
    <recommendedName>
        <fullName evidence="4">BTB domain-containing protein</fullName>
    </recommendedName>
</protein>
<dbReference type="EMBL" id="JAACJK010000003">
    <property type="protein sequence ID" value="KAF5340567.1"/>
    <property type="molecule type" value="Genomic_DNA"/>
</dbReference>
<keyword evidence="3" id="KW-1185">Reference proteome</keyword>
<feature type="compositionally biased region" description="Polar residues" evidence="1">
    <location>
        <begin position="61"/>
        <end position="76"/>
    </location>
</feature>
<feature type="compositionally biased region" description="Polar residues" evidence="1">
    <location>
        <begin position="26"/>
        <end position="54"/>
    </location>
</feature>
<feature type="region of interest" description="Disordered" evidence="1">
    <location>
        <begin position="26"/>
        <end position="89"/>
    </location>
</feature>
<evidence type="ECO:0000256" key="1">
    <source>
        <dbReference type="SAM" id="MobiDB-lite"/>
    </source>
</evidence>
<reference evidence="2 3" key="1">
    <citation type="journal article" date="2020" name="ISME J.">
        <title>Uncovering the hidden diversity of litter-decomposition mechanisms in mushroom-forming fungi.</title>
        <authorList>
            <person name="Floudas D."/>
            <person name="Bentzer J."/>
            <person name="Ahren D."/>
            <person name="Johansson T."/>
            <person name="Persson P."/>
            <person name="Tunlid A."/>
        </authorList>
    </citation>
    <scope>NUCLEOTIDE SEQUENCE [LARGE SCALE GENOMIC DNA]</scope>
    <source>
        <strain evidence="2 3">CBS 175.51</strain>
    </source>
</reference>
<dbReference type="Proteomes" id="UP000541558">
    <property type="component" value="Unassembled WGS sequence"/>
</dbReference>
<comment type="caution">
    <text evidence="2">The sequence shown here is derived from an EMBL/GenBank/DDBJ whole genome shotgun (WGS) entry which is preliminary data.</text>
</comment>
<sequence length="381" mass="41869">MNWIADIPQGSWSPLSDATTLVSLSEYSSPAELQSPRSEPYQPTSTPASPSILKSSDGYVTESSLTPNVLRSSGCDSDTDDGLCSPKQPNMSAQMSVGAPGAENSFQIEYSTSFYPGSHPHEADADLIISSSDNVHFFAHAQIIHRTSPQMLQRILSFSPTGTKDAVVCFPLDSETLDILLHTAYGTSCAEHCIPSIDICVDAIDEMKRYGLDPHAVIRPGQPLFDLLLKHAPHHPLEIYILAGHHDLPDLAERASSHLLAFQLAKIDNEQATRMGHRYLRRLFQLHAGRVVVLKQLLLRAPEGHPVALACGAERQRAVVKAWVMGVTVVGWEIRPDTSIYHLRSVFERCGASINCPECRHVYGAHIQQLVSDWASTKHTI</sequence>
<dbReference type="OrthoDB" id="3265815at2759"/>
<name>A0A8H5CHA2_9AGAR</name>
<proteinExistence type="predicted"/>
<dbReference type="AlphaFoldDB" id="A0A8H5CHA2"/>
<evidence type="ECO:0000313" key="2">
    <source>
        <dbReference type="EMBL" id="KAF5340567.1"/>
    </source>
</evidence>
<accession>A0A8H5CHA2</accession>
<evidence type="ECO:0000313" key="3">
    <source>
        <dbReference type="Proteomes" id="UP000541558"/>
    </source>
</evidence>
<evidence type="ECO:0008006" key="4">
    <source>
        <dbReference type="Google" id="ProtNLM"/>
    </source>
</evidence>
<organism evidence="2 3">
    <name type="scientific">Ephemerocybe angulata</name>
    <dbReference type="NCBI Taxonomy" id="980116"/>
    <lineage>
        <taxon>Eukaryota</taxon>
        <taxon>Fungi</taxon>
        <taxon>Dikarya</taxon>
        <taxon>Basidiomycota</taxon>
        <taxon>Agaricomycotina</taxon>
        <taxon>Agaricomycetes</taxon>
        <taxon>Agaricomycetidae</taxon>
        <taxon>Agaricales</taxon>
        <taxon>Agaricineae</taxon>
        <taxon>Psathyrellaceae</taxon>
        <taxon>Ephemerocybe</taxon>
    </lineage>
</organism>
<gene>
    <name evidence="2" type="ORF">D9611_007465</name>
</gene>